<evidence type="ECO:0000313" key="4">
    <source>
        <dbReference type="Proteomes" id="UP000466442"/>
    </source>
</evidence>
<keyword evidence="4" id="KW-1185">Reference proteome</keyword>
<evidence type="ECO:0000313" key="3">
    <source>
        <dbReference type="EMBL" id="KAF6200762.1"/>
    </source>
</evidence>
<dbReference type="OrthoDB" id="684045at2759"/>
<protein>
    <recommendedName>
        <fullName evidence="5">BTB domain-containing protein</fullName>
    </recommendedName>
</protein>
<accession>A0A8S9WVH7</accession>
<dbReference type="Pfam" id="PF22486">
    <property type="entry name" value="MATH_2"/>
    <property type="match status" value="1"/>
</dbReference>
<dbReference type="FunFam" id="3.30.710.10:FF:000159">
    <property type="entry name" value="Speckle-type POZ protein B"/>
    <property type="match status" value="1"/>
</dbReference>
<organism evidence="3 4">
    <name type="scientific">Apolygus lucorum</name>
    <name type="common">Small green plant bug</name>
    <name type="synonym">Lygocoris lucorum</name>
    <dbReference type="NCBI Taxonomy" id="248454"/>
    <lineage>
        <taxon>Eukaryota</taxon>
        <taxon>Metazoa</taxon>
        <taxon>Ecdysozoa</taxon>
        <taxon>Arthropoda</taxon>
        <taxon>Hexapoda</taxon>
        <taxon>Insecta</taxon>
        <taxon>Pterygota</taxon>
        <taxon>Neoptera</taxon>
        <taxon>Paraneoptera</taxon>
        <taxon>Hemiptera</taxon>
        <taxon>Heteroptera</taxon>
        <taxon>Panheteroptera</taxon>
        <taxon>Cimicomorpha</taxon>
        <taxon>Miridae</taxon>
        <taxon>Mirini</taxon>
        <taxon>Apolygus</taxon>
    </lineage>
</organism>
<comment type="caution">
    <text evidence="3">The sequence shown here is derived from an EMBL/GenBank/DDBJ whole genome shotgun (WGS) entry which is preliminary data.</text>
</comment>
<dbReference type="PROSITE" id="PS50097">
    <property type="entry name" value="BTB"/>
    <property type="match status" value="1"/>
</dbReference>
<dbReference type="Gene3D" id="3.30.710.10">
    <property type="entry name" value="Potassium Channel Kv1.1, Chain A"/>
    <property type="match status" value="1"/>
</dbReference>
<dbReference type="SMART" id="SM00225">
    <property type="entry name" value="BTB"/>
    <property type="match status" value="1"/>
</dbReference>
<dbReference type="Proteomes" id="UP000466442">
    <property type="component" value="Unassembled WGS sequence"/>
</dbReference>
<evidence type="ECO:0008006" key="5">
    <source>
        <dbReference type="Google" id="ProtNLM"/>
    </source>
</evidence>
<dbReference type="SUPFAM" id="SSF54695">
    <property type="entry name" value="POZ domain"/>
    <property type="match status" value="1"/>
</dbReference>
<dbReference type="GO" id="GO:0030163">
    <property type="term" value="P:protein catabolic process"/>
    <property type="evidence" value="ECO:0007669"/>
    <property type="project" value="UniProtKB-ARBA"/>
</dbReference>
<dbReference type="Pfam" id="PF00651">
    <property type="entry name" value="BTB"/>
    <property type="match status" value="1"/>
</dbReference>
<feature type="domain" description="BTB" evidence="1">
    <location>
        <begin position="175"/>
        <end position="242"/>
    </location>
</feature>
<evidence type="ECO:0000259" key="2">
    <source>
        <dbReference type="PROSITE" id="PS50144"/>
    </source>
</evidence>
<dbReference type="InterPro" id="IPR000210">
    <property type="entry name" value="BTB/POZ_dom"/>
</dbReference>
<dbReference type="Gene3D" id="2.60.210.10">
    <property type="entry name" value="Apoptosis, Tumor Necrosis Factor Receptor Associated Protein 2, Chain A"/>
    <property type="match status" value="1"/>
</dbReference>
<reference evidence="3" key="1">
    <citation type="journal article" date="2021" name="Mol. Ecol. Resour.">
        <title>Apolygus lucorum genome provides insights into omnivorousness and mesophyll feeding.</title>
        <authorList>
            <person name="Liu Y."/>
            <person name="Liu H."/>
            <person name="Wang H."/>
            <person name="Huang T."/>
            <person name="Liu B."/>
            <person name="Yang B."/>
            <person name="Yin L."/>
            <person name="Li B."/>
            <person name="Zhang Y."/>
            <person name="Zhang S."/>
            <person name="Jiang F."/>
            <person name="Zhang X."/>
            <person name="Ren Y."/>
            <person name="Wang B."/>
            <person name="Wang S."/>
            <person name="Lu Y."/>
            <person name="Wu K."/>
            <person name="Fan W."/>
            <person name="Wang G."/>
        </authorList>
    </citation>
    <scope>NUCLEOTIDE SEQUENCE</scope>
    <source>
        <strain evidence="3">12Hb</strain>
    </source>
</reference>
<evidence type="ECO:0000259" key="1">
    <source>
        <dbReference type="PROSITE" id="PS50097"/>
    </source>
</evidence>
<dbReference type="PANTHER" id="PTHR24413">
    <property type="entry name" value="SPECKLE-TYPE POZ PROTEIN"/>
    <property type="match status" value="1"/>
</dbReference>
<dbReference type="Gene3D" id="1.25.40.420">
    <property type="match status" value="1"/>
</dbReference>
<dbReference type="SMART" id="SM00061">
    <property type="entry name" value="MATH"/>
    <property type="match status" value="1"/>
</dbReference>
<dbReference type="PROSITE" id="PS50144">
    <property type="entry name" value="MATH"/>
    <property type="match status" value="1"/>
</dbReference>
<proteinExistence type="predicted"/>
<dbReference type="InterPro" id="IPR008974">
    <property type="entry name" value="TRAF-like"/>
</dbReference>
<gene>
    <name evidence="3" type="ORF">GE061_005207</name>
</gene>
<sequence>MDTGNQDQGFCFTWTVHNFSTKQDLVRSPKYVMDEGSVNETHWLLGLYPNVIGKDHDQYVSVYLSMESCNNDSIEASYSISLVNRKNEITKTRHDKKEFKSKNAQGFMEYVKRNELLDINCELLMNDRLKIICEIKIVESGSVNMRKSKLLRANSLPVNDTFNEYWKLYVEKRLVDTIVTVKGTEFKVHRLVLAANSKVFESMFSHNMLESSTNQVTIPDCEPEVFSELLKFLYTKRVDNVKLFARELLVCADKYGLEQLKKVCEMSIGEEIKKSNAVDILILADMYNSENLKNKVLDHISNYAWCITQAPSWNKMLGHPKLLNDVVISLAKLNMNTSRKKFEERRASGFFPNESLPKR</sequence>
<dbReference type="AlphaFoldDB" id="A0A8S9WVH7"/>
<dbReference type="InterPro" id="IPR011333">
    <property type="entry name" value="SKP1/BTB/POZ_sf"/>
</dbReference>
<dbReference type="EMBL" id="WIXP02000013">
    <property type="protein sequence ID" value="KAF6200762.1"/>
    <property type="molecule type" value="Genomic_DNA"/>
</dbReference>
<feature type="domain" description="MATH" evidence="2">
    <location>
        <begin position="9"/>
        <end position="135"/>
    </location>
</feature>
<name>A0A8S9WVH7_APOLU</name>
<dbReference type="SUPFAM" id="SSF49599">
    <property type="entry name" value="TRAF domain-like"/>
    <property type="match status" value="1"/>
</dbReference>
<dbReference type="InterPro" id="IPR002083">
    <property type="entry name" value="MATH/TRAF_dom"/>
</dbReference>